<dbReference type="EMBL" id="GISG01190984">
    <property type="protein sequence ID" value="MBA4656229.1"/>
    <property type="molecule type" value="Transcribed_RNA"/>
</dbReference>
<sequence>MQVIKRHQKLNQPLTQFLLWKVNTVCPFNGLCHVTSFTIPNDNADVATPLHPGVFILNYERMHHFRNQFLLLMRRSPCPVSLTSKSDFLQDILLFLNSVSDKKGRTKGTLPNLLQYFVLLHF</sequence>
<organism evidence="1">
    <name type="scientific">Opuntia streptacantha</name>
    <name type="common">Prickly pear cactus</name>
    <name type="synonym">Opuntia cardona</name>
    <dbReference type="NCBI Taxonomy" id="393608"/>
    <lineage>
        <taxon>Eukaryota</taxon>
        <taxon>Viridiplantae</taxon>
        <taxon>Streptophyta</taxon>
        <taxon>Embryophyta</taxon>
        <taxon>Tracheophyta</taxon>
        <taxon>Spermatophyta</taxon>
        <taxon>Magnoliopsida</taxon>
        <taxon>eudicotyledons</taxon>
        <taxon>Gunneridae</taxon>
        <taxon>Pentapetalae</taxon>
        <taxon>Caryophyllales</taxon>
        <taxon>Cactineae</taxon>
        <taxon>Cactaceae</taxon>
        <taxon>Opuntioideae</taxon>
        <taxon>Opuntia</taxon>
    </lineage>
</organism>
<evidence type="ECO:0000313" key="1">
    <source>
        <dbReference type="EMBL" id="MBA4656229.1"/>
    </source>
</evidence>
<reference evidence="1" key="1">
    <citation type="journal article" date="2013" name="J. Plant Res.">
        <title>Effect of fungi and light on seed germination of three Opuntia species from semiarid lands of central Mexico.</title>
        <authorList>
            <person name="Delgado-Sanchez P."/>
            <person name="Jimenez-Bremont J.F."/>
            <person name="Guerrero-Gonzalez Mde L."/>
            <person name="Flores J."/>
        </authorList>
    </citation>
    <scope>NUCLEOTIDE SEQUENCE</scope>
    <source>
        <tissue evidence="1">Cladode</tissue>
    </source>
</reference>
<accession>A0A7C9E9X7</accession>
<dbReference type="EMBL" id="GISG01190982">
    <property type="protein sequence ID" value="MBA4656227.1"/>
    <property type="molecule type" value="Transcribed_RNA"/>
</dbReference>
<proteinExistence type="predicted"/>
<protein>
    <submittedName>
        <fullName evidence="1">Uncharacterized protein</fullName>
    </submittedName>
</protein>
<reference evidence="1" key="2">
    <citation type="submission" date="2020-07" db="EMBL/GenBank/DDBJ databases">
        <authorList>
            <person name="Vera ALvarez R."/>
            <person name="Arias-Moreno D.M."/>
            <person name="Jimenez-Jacinto V."/>
            <person name="Jimenez-Bremont J.F."/>
            <person name="Swaminathan K."/>
            <person name="Moose S.P."/>
            <person name="Guerrero-Gonzalez M.L."/>
            <person name="Marino-Ramirez L."/>
            <person name="Landsman D."/>
            <person name="Rodriguez-Kessler M."/>
            <person name="Delgado-Sanchez P."/>
        </authorList>
    </citation>
    <scope>NUCLEOTIDE SEQUENCE</scope>
    <source>
        <tissue evidence="1">Cladode</tissue>
    </source>
</reference>
<dbReference type="AlphaFoldDB" id="A0A7C9E9X7"/>
<name>A0A7C9E9X7_OPUST</name>